<dbReference type="InterPro" id="IPR058531">
    <property type="entry name" value="Baseplate_J_M"/>
</dbReference>
<evidence type="ECO:0000313" key="5">
    <source>
        <dbReference type="EMBL" id="ALP92903.1"/>
    </source>
</evidence>
<dbReference type="PATRIC" id="fig|1297617.4.peg.516"/>
<dbReference type="KEGG" id="ibu:IB211_00508"/>
<dbReference type="EMBL" id="CP011307">
    <property type="protein sequence ID" value="ALP92903.1"/>
    <property type="molecule type" value="Genomic_DNA"/>
</dbReference>
<dbReference type="InterPro" id="IPR006949">
    <property type="entry name" value="Barrel_Baseplate_J-like"/>
</dbReference>
<feature type="domain" description="Baseplate protein J-like barrel" evidence="2">
    <location>
        <begin position="87"/>
        <end position="144"/>
    </location>
</feature>
<reference evidence="5 6" key="1">
    <citation type="journal article" date="2015" name="Nat. Commun.">
        <title>Production of butyrate from lysine and the Amadori product fructoselysine by a human gut commensal.</title>
        <authorList>
            <person name="Bui T.P."/>
            <person name="Ritari J."/>
            <person name="Boeren S."/>
            <person name="de Waard P."/>
            <person name="Plugge C.M."/>
            <person name="de Vos W.M."/>
        </authorList>
    </citation>
    <scope>NUCLEOTIDE SEQUENCE [LARGE SCALE GENOMIC DNA]</scope>
    <source>
        <strain evidence="5 6">AF211</strain>
    </source>
</reference>
<evidence type="ECO:0000256" key="1">
    <source>
        <dbReference type="ARBA" id="ARBA00038087"/>
    </source>
</evidence>
<feature type="domain" description="Baseplate J-like central" evidence="3">
    <location>
        <begin position="182"/>
        <end position="261"/>
    </location>
</feature>
<dbReference type="RefSeq" id="WP_058116992.1">
    <property type="nucleotide sequence ID" value="NZ_CP011307.1"/>
</dbReference>
<name>A0A0S2W163_9FIRM</name>
<protein>
    <submittedName>
        <fullName evidence="5">Phage baseplate</fullName>
    </submittedName>
</protein>
<feature type="domain" description="Baseplate J-like C-terminal" evidence="4">
    <location>
        <begin position="268"/>
        <end position="354"/>
    </location>
</feature>
<dbReference type="PANTHER" id="PTHR37829">
    <property type="entry name" value="PHAGE-LIKE ELEMENT PBSX PROTEIN XKDT"/>
    <property type="match status" value="1"/>
</dbReference>
<dbReference type="Proteomes" id="UP000064844">
    <property type="component" value="Chromosome"/>
</dbReference>
<evidence type="ECO:0000259" key="2">
    <source>
        <dbReference type="Pfam" id="PF04865"/>
    </source>
</evidence>
<organism evidence="5 6">
    <name type="scientific">Intestinimonas butyriciproducens</name>
    <dbReference type="NCBI Taxonomy" id="1297617"/>
    <lineage>
        <taxon>Bacteria</taxon>
        <taxon>Bacillati</taxon>
        <taxon>Bacillota</taxon>
        <taxon>Clostridia</taxon>
        <taxon>Eubacteriales</taxon>
        <taxon>Intestinimonas</taxon>
    </lineage>
</organism>
<dbReference type="PANTHER" id="PTHR37829:SF3">
    <property type="entry name" value="PROTEIN JAYE-RELATED"/>
    <property type="match status" value="1"/>
</dbReference>
<reference evidence="6" key="2">
    <citation type="submission" date="2015-04" db="EMBL/GenBank/DDBJ databases">
        <title>A butyrogenic pathway from the amino acid lysine in a human gut commensal.</title>
        <authorList>
            <person name="de Vos W.M."/>
            <person name="Bui N.T.P."/>
            <person name="Plugge C.M."/>
            <person name="Ritari J."/>
        </authorList>
    </citation>
    <scope>NUCLEOTIDE SEQUENCE [LARGE SCALE GENOMIC DNA]</scope>
    <source>
        <strain evidence="6">AF211</strain>
    </source>
</reference>
<comment type="similarity">
    <text evidence="1">Belongs to the Mu gp47/PBSX XkdT family.</text>
</comment>
<dbReference type="eggNOG" id="COG3299">
    <property type="taxonomic scope" value="Bacteria"/>
</dbReference>
<evidence type="ECO:0000259" key="4">
    <source>
        <dbReference type="Pfam" id="PF26079"/>
    </source>
</evidence>
<evidence type="ECO:0000313" key="6">
    <source>
        <dbReference type="Proteomes" id="UP000064844"/>
    </source>
</evidence>
<dbReference type="STRING" id="1297617.IB211_00508"/>
<accession>A0A0S2W163</accession>
<proteinExistence type="inferred from homology"/>
<dbReference type="AlphaFoldDB" id="A0A0S2W163"/>
<dbReference type="InterPro" id="IPR052399">
    <property type="entry name" value="Phage_Baseplate_Assmbl_Protein"/>
</dbReference>
<sequence>MTDEHSYEALMARCLGRVSTEVDKREGSILYDALAPACAELAVLYTELETMLDRAWPDTAAGADLDKKAAERSLVRAPASSAVREGRFTGADGEAFDVPIGTRFSGGAVNFTVTERREAGVFRLTAETPGSAGNTWFGTLFPIDYVEGLAGAELGEVLVPGDDAEDDESLRARYFGSFESQAFGGNRADYREKVLSLPGVGGVKIFRTPEGGGTVGLTLVDSLWGVPSDDLVAAVQAAIDPVSGQGDGAGLAPIGHTVTVRPAVGKTIDVALTLTLEGSLTWEAVRPDAEAALRAYFAELVQGWADASGLTVRLSQVETRMLDIPGVLDVQGTRLNGGLANVTLEEEEIPVLGVMSHGA</sequence>
<dbReference type="Pfam" id="PF26079">
    <property type="entry name" value="Baseplate_J_C"/>
    <property type="match status" value="1"/>
</dbReference>
<evidence type="ECO:0000259" key="3">
    <source>
        <dbReference type="Pfam" id="PF26078"/>
    </source>
</evidence>
<gene>
    <name evidence="5" type="ORF">IB211_00508</name>
</gene>
<dbReference type="Pfam" id="PF04865">
    <property type="entry name" value="Baseplate_J"/>
    <property type="match status" value="1"/>
</dbReference>
<keyword evidence="6" id="KW-1185">Reference proteome</keyword>
<dbReference type="InterPro" id="IPR058530">
    <property type="entry name" value="Baseplate_J-like_C"/>
</dbReference>
<dbReference type="Pfam" id="PF26078">
    <property type="entry name" value="Baseplate_J_M"/>
    <property type="match status" value="1"/>
</dbReference>